<dbReference type="InterPro" id="IPR023214">
    <property type="entry name" value="HAD_sf"/>
</dbReference>
<dbReference type="SUPFAM" id="SSF56784">
    <property type="entry name" value="HAD-like"/>
    <property type="match status" value="1"/>
</dbReference>
<dbReference type="AlphaFoldDB" id="A0AAX3FJM8"/>
<dbReference type="InterPro" id="IPR027417">
    <property type="entry name" value="P-loop_NTPase"/>
</dbReference>
<evidence type="ECO:0008006" key="3">
    <source>
        <dbReference type="Google" id="ProtNLM"/>
    </source>
</evidence>
<evidence type="ECO:0000313" key="1">
    <source>
        <dbReference type="EMBL" id="VEE90550.1"/>
    </source>
</evidence>
<dbReference type="GeneID" id="92743479"/>
<name>A0AAX3FJM8_ACTEU</name>
<reference evidence="1 2" key="1">
    <citation type="submission" date="2018-12" db="EMBL/GenBank/DDBJ databases">
        <authorList>
            <consortium name="Pathogen Informatics"/>
        </authorList>
    </citation>
    <scope>NUCLEOTIDE SEQUENCE [LARGE SCALE GENOMIC DNA]</scope>
    <source>
        <strain evidence="1 2">NCTC8529</strain>
    </source>
</reference>
<dbReference type="Gene3D" id="3.40.50.300">
    <property type="entry name" value="P-loop containing nucleotide triphosphate hydrolases"/>
    <property type="match status" value="1"/>
</dbReference>
<accession>A0AAX3FJM8</accession>
<protein>
    <recommendedName>
        <fullName evidence="3">Phosphatase</fullName>
    </recommendedName>
</protein>
<proteinExistence type="predicted"/>
<dbReference type="RefSeq" id="WP_039197960.1">
    <property type="nucleotide sequence ID" value="NZ_LR134310.1"/>
</dbReference>
<organism evidence="1 2">
    <name type="scientific">Actinobacillus equuli</name>
    <dbReference type="NCBI Taxonomy" id="718"/>
    <lineage>
        <taxon>Bacteria</taxon>
        <taxon>Pseudomonadati</taxon>
        <taxon>Pseudomonadota</taxon>
        <taxon>Gammaproteobacteria</taxon>
        <taxon>Pasteurellales</taxon>
        <taxon>Pasteurellaceae</taxon>
        <taxon>Actinobacillus</taxon>
    </lineage>
</organism>
<sequence length="418" mass="48077">MKIAVYGVSRSGKDYLLERVVAHLTAQGISAVHIKGSATLNELSNQEYGIPLKQADEEKRTVLRNHFIDIVEKTSLTHDVVFVDGHYAFIDETGFNTVFTKADKYCYDHFFYLDTLTKKIVEFSRNDPRRPQDLTIQTDKIAAWKCFEIKGLGAACDELGKELIILDENTQNCIQFITHWITDFSRFDYPSIAKQLVNQFLETNKKKHSVAVLLDCDNTLSENDTTYDFCDFLNIEKSALKLIFAGDRYSSYQFFQVQNLYQQFNSEELEEAVKYAVPKIQISNKVWTFVKQQNTKAYICALTSGVQNIWQNKADELGDIDNVWGNVTDKTQTFFVTPLLKKHITLAFKARGVQVIAIGDSVIDIPMLKVAEQGYIVAHKKLNQAVSEYFLRNPNSQIKQIFATQWHYPIKQLFYKEN</sequence>
<gene>
    <name evidence="1" type="ORF">NCTC8529_00864</name>
</gene>
<dbReference type="Gene3D" id="3.40.50.1000">
    <property type="entry name" value="HAD superfamily/HAD-like"/>
    <property type="match status" value="1"/>
</dbReference>
<dbReference type="SUPFAM" id="SSF52540">
    <property type="entry name" value="P-loop containing nucleoside triphosphate hydrolases"/>
    <property type="match status" value="1"/>
</dbReference>
<evidence type="ECO:0000313" key="2">
    <source>
        <dbReference type="Proteomes" id="UP000268529"/>
    </source>
</evidence>
<dbReference type="Proteomes" id="UP000268529">
    <property type="component" value="Chromosome"/>
</dbReference>
<dbReference type="EMBL" id="LR134310">
    <property type="protein sequence ID" value="VEE90550.1"/>
    <property type="molecule type" value="Genomic_DNA"/>
</dbReference>
<dbReference type="InterPro" id="IPR036412">
    <property type="entry name" value="HAD-like_sf"/>
</dbReference>
<dbReference type="Pfam" id="PF12710">
    <property type="entry name" value="HAD"/>
    <property type="match status" value="1"/>
</dbReference>